<dbReference type="GO" id="GO:0008270">
    <property type="term" value="F:zinc ion binding"/>
    <property type="evidence" value="ECO:0007669"/>
    <property type="project" value="UniProtKB-KW"/>
</dbReference>
<dbReference type="EMBL" id="LDAU01000078">
    <property type="protein sequence ID" value="KRX07889.1"/>
    <property type="molecule type" value="Genomic_DNA"/>
</dbReference>
<gene>
    <name evidence="4" type="ORF">PPERSA_10277</name>
</gene>
<feature type="region of interest" description="Disordered" evidence="2">
    <location>
        <begin position="95"/>
        <end position="127"/>
    </location>
</feature>
<feature type="compositionally biased region" description="Low complexity" evidence="2">
    <location>
        <begin position="95"/>
        <end position="116"/>
    </location>
</feature>
<dbReference type="PROSITE" id="PS50089">
    <property type="entry name" value="ZF_RING_2"/>
    <property type="match status" value="1"/>
</dbReference>
<feature type="region of interest" description="Disordered" evidence="2">
    <location>
        <begin position="288"/>
        <end position="369"/>
    </location>
</feature>
<protein>
    <recommendedName>
        <fullName evidence="3">RING-type domain-containing protein</fullName>
    </recommendedName>
</protein>
<feature type="compositionally biased region" description="Low complexity" evidence="2">
    <location>
        <begin position="529"/>
        <end position="539"/>
    </location>
</feature>
<dbReference type="SMART" id="SM00184">
    <property type="entry name" value="RING"/>
    <property type="match status" value="1"/>
</dbReference>
<feature type="compositionally biased region" description="Polar residues" evidence="2">
    <location>
        <begin position="28"/>
        <end position="39"/>
    </location>
</feature>
<feature type="compositionally biased region" description="Polar residues" evidence="2">
    <location>
        <begin position="318"/>
        <end position="328"/>
    </location>
</feature>
<dbReference type="InParanoid" id="A0A0V0R093"/>
<feature type="compositionally biased region" description="Basic and acidic residues" evidence="2">
    <location>
        <begin position="117"/>
        <end position="126"/>
    </location>
</feature>
<reference evidence="4 5" key="1">
    <citation type="journal article" date="2015" name="Sci. Rep.">
        <title>Genome of the facultative scuticociliatosis pathogen Pseudocohnilembus persalinus provides insight into its virulence through horizontal gene transfer.</title>
        <authorList>
            <person name="Xiong J."/>
            <person name="Wang G."/>
            <person name="Cheng J."/>
            <person name="Tian M."/>
            <person name="Pan X."/>
            <person name="Warren A."/>
            <person name="Jiang C."/>
            <person name="Yuan D."/>
            <person name="Miao W."/>
        </authorList>
    </citation>
    <scope>NUCLEOTIDE SEQUENCE [LARGE SCALE GENOMIC DNA]</scope>
    <source>
        <strain evidence="4">36N120E</strain>
    </source>
</reference>
<evidence type="ECO:0000259" key="3">
    <source>
        <dbReference type="PROSITE" id="PS50089"/>
    </source>
</evidence>
<sequence length="732" mass="84014">MITNLKKKMQNFVDSISPFKDKKRKSEVTASPNTNNENADPNLKNAKMIPDQQTEKTPTSNTNQKSQNLDLNQEIAFTPKGENQDFFQNYFQDNQKQLNDNNNNNNINNKNNQKLENSPKSDDKNGILKKNSKRIFQDQSNNSNLLSGVSSENFINQENKENNSQQINTQQNSQNTQNYEKQQSLLLEKQVSMKKLLNASQNNINKQQLQQQQEFNQKGVLTERLPLRHQNSFLSNCSNLLDDDDFDDNQSSISNRVCGQNSRDVSIDQKEINFEQIGEYKIVEVMPSIHEDKESPSKNFFKKPKDKMAEEKVENQEQKLSQQVNNKSAGKMDEEQVKNQIQNQKDKNQEQQQQLNQNGEIQKQEKDQYQTLTDSNRIIDIKSELGFSQSSQQGPATSLNNSCKFFQKNNLNNQNKISKVQELSNEKENSCELKQETEENQNIHNSDKNSRGKQDRKLKSILRKEGSLHIFTTKSPSKSGDEQEENSHKIIFGQTPQRNDIKPEQIQKIHQRVPTPFKSAKNLENKSQSLETSNSTNYSSSISQDAAFNFMNTSKSRVQNKDNKIVQIDSKCEKSQDQKIIQQVLSVQTSKNNIQYKNTSNTNNKENDKNIVKQNNIIAKNIAQAGKRERSASCENSITEKKNQTKSIPTNSIYSNNNKNKINNNINNIKSGARNFNLNQTKTQKKCVICDNPIFQGNQSKLLSCAHRMHLDCIPKTKQIRCPKCDSTKGFF</sequence>
<dbReference type="InterPro" id="IPR001841">
    <property type="entry name" value="Znf_RING"/>
</dbReference>
<keyword evidence="5" id="KW-1185">Reference proteome</keyword>
<feature type="region of interest" description="Disordered" evidence="2">
    <location>
        <begin position="428"/>
        <end position="539"/>
    </location>
</feature>
<dbReference type="AlphaFoldDB" id="A0A0V0R093"/>
<dbReference type="Proteomes" id="UP000054937">
    <property type="component" value="Unassembled WGS sequence"/>
</dbReference>
<feature type="region of interest" description="Disordered" evidence="2">
    <location>
        <begin position="16"/>
        <end position="46"/>
    </location>
</feature>
<proteinExistence type="predicted"/>
<keyword evidence="1" id="KW-0862">Zinc</keyword>
<dbReference type="Gene3D" id="3.30.40.10">
    <property type="entry name" value="Zinc/RING finger domain, C3HC4 (zinc finger)"/>
    <property type="match status" value="1"/>
</dbReference>
<feature type="compositionally biased region" description="Basic and acidic residues" evidence="2">
    <location>
        <begin position="479"/>
        <end position="488"/>
    </location>
</feature>
<dbReference type="SUPFAM" id="SSF57850">
    <property type="entry name" value="RING/U-box"/>
    <property type="match status" value="1"/>
</dbReference>
<keyword evidence="1" id="KW-0863">Zinc-finger</keyword>
<feature type="compositionally biased region" description="Low complexity" evidence="2">
    <location>
        <begin position="162"/>
        <end position="178"/>
    </location>
</feature>
<evidence type="ECO:0000313" key="4">
    <source>
        <dbReference type="EMBL" id="KRX07889.1"/>
    </source>
</evidence>
<organism evidence="4 5">
    <name type="scientific">Pseudocohnilembus persalinus</name>
    <name type="common">Ciliate</name>
    <dbReference type="NCBI Taxonomy" id="266149"/>
    <lineage>
        <taxon>Eukaryota</taxon>
        <taxon>Sar</taxon>
        <taxon>Alveolata</taxon>
        <taxon>Ciliophora</taxon>
        <taxon>Intramacronucleata</taxon>
        <taxon>Oligohymenophorea</taxon>
        <taxon>Scuticociliatia</taxon>
        <taxon>Philasterida</taxon>
        <taxon>Pseudocohnilembidae</taxon>
        <taxon>Pseudocohnilembus</taxon>
    </lineage>
</organism>
<dbReference type="InterPro" id="IPR013083">
    <property type="entry name" value="Znf_RING/FYVE/PHD"/>
</dbReference>
<feature type="domain" description="RING-type" evidence="3">
    <location>
        <begin position="687"/>
        <end position="726"/>
    </location>
</feature>
<evidence type="ECO:0000256" key="2">
    <source>
        <dbReference type="SAM" id="MobiDB-lite"/>
    </source>
</evidence>
<feature type="compositionally biased region" description="Basic and acidic residues" evidence="2">
    <location>
        <begin position="306"/>
        <end position="317"/>
    </location>
</feature>
<accession>A0A0V0R093</accession>
<evidence type="ECO:0000313" key="5">
    <source>
        <dbReference type="Proteomes" id="UP000054937"/>
    </source>
</evidence>
<dbReference type="CDD" id="cd16448">
    <property type="entry name" value="RING-H2"/>
    <property type="match status" value="1"/>
</dbReference>
<feature type="region of interest" description="Disordered" evidence="2">
    <location>
        <begin position="161"/>
        <end position="180"/>
    </location>
</feature>
<evidence type="ECO:0000256" key="1">
    <source>
        <dbReference type="PROSITE-ProRule" id="PRU00175"/>
    </source>
</evidence>
<feature type="compositionally biased region" description="Low complexity" evidence="2">
    <location>
        <begin position="350"/>
        <end position="361"/>
    </location>
</feature>
<feature type="compositionally biased region" description="Basic and acidic residues" evidence="2">
    <location>
        <begin position="445"/>
        <end position="467"/>
    </location>
</feature>
<name>A0A0V0R093_PSEPJ</name>
<feature type="compositionally biased region" description="Basic and acidic residues" evidence="2">
    <location>
        <begin position="428"/>
        <end position="437"/>
    </location>
</feature>
<comment type="caution">
    <text evidence="4">The sequence shown here is derived from an EMBL/GenBank/DDBJ whole genome shotgun (WGS) entry which is preliminary data.</text>
</comment>
<keyword evidence="1" id="KW-0479">Metal-binding</keyword>